<gene>
    <name evidence="7" type="ORF">ENL31_00720</name>
</gene>
<dbReference type="GO" id="GO:0000049">
    <property type="term" value="F:tRNA binding"/>
    <property type="evidence" value="ECO:0007669"/>
    <property type="project" value="InterPro"/>
</dbReference>
<dbReference type="Pfam" id="PF08264">
    <property type="entry name" value="Anticodon_1"/>
    <property type="match status" value="1"/>
</dbReference>
<feature type="non-terminal residue" evidence="7">
    <location>
        <position position="1"/>
    </location>
</feature>
<dbReference type="InterPro" id="IPR033709">
    <property type="entry name" value="Anticodon_Ile_ABEc"/>
</dbReference>
<evidence type="ECO:0000259" key="6">
    <source>
        <dbReference type="Pfam" id="PF08264"/>
    </source>
</evidence>
<evidence type="ECO:0000256" key="2">
    <source>
        <dbReference type="ARBA" id="ARBA00022741"/>
    </source>
</evidence>
<dbReference type="InterPro" id="IPR023586">
    <property type="entry name" value="Ile-tRNA-ligase_type2"/>
</dbReference>
<dbReference type="CDD" id="cd07961">
    <property type="entry name" value="Anticodon_Ia_Ile_ABEc"/>
    <property type="match status" value="1"/>
</dbReference>
<evidence type="ECO:0000256" key="5">
    <source>
        <dbReference type="ARBA" id="ARBA00023146"/>
    </source>
</evidence>
<dbReference type="Pfam" id="PF19302">
    <property type="entry name" value="DUF5915"/>
    <property type="match status" value="1"/>
</dbReference>
<keyword evidence="2" id="KW-0547">Nucleotide-binding</keyword>
<evidence type="ECO:0000256" key="4">
    <source>
        <dbReference type="ARBA" id="ARBA00022917"/>
    </source>
</evidence>
<dbReference type="EMBL" id="DRTM01000054">
    <property type="protein sequence ID" value="HHE75633.1"/>
    <property type="molecule type" value="Genomic_DNA"/>
</dbReference>
<protein>
    <submittedName>
        <fullName evidence="7">Isoleucine--tRNA ligase</fullName>
    </submittedName>
</protein>
<dbReference type="GO" id="GO:0004822">
    <property type="term" value="F:isoleucine-tRNA ligase activity"/>
    <property type="evidence" value="ECO:0007669"/>
    <property type="project" value="InterPro"/>
</dbReference>
<dbReference type="SUPFAM" id="SSF47323">
    <property type="entry name" value="Anticodon-binding domain of a subclass of class I aminoacyl-tRNA synthetases"/>
    <property type="match status" value="1"/>
</dbReference>
<accession>A0A7J3T8R9</accession>
<evidence type="ECO:0000256" key="1">
    <source>
        <dbReference type="ARBA" id="ARBA00022598"/>
    </source>
</evidence>
<name>A0A7J3T8R9_9ARCH</name>
<reference evidence="7" key="1">
    <citation type="journal article" date="2020" name="mSystems">
        <title>Genome- and Community-Level Interaction Insights into Carbon Utilization and Element Cycling Functions of Hydrothermarchaeota in Hydrothermal Sediment.</title>
        <authorList>
            <person name="Zhou Z."/>
            <person name="Liu Y."/>
            <person name="Xu W."/>
            <person name="Pan J."/>
            <person name="Luo Z.H."/>
            <person name="Li M."/>
        </authorList>
    </citation>
    <scope>NUCLEOTIDE SEQUENCE [LARGE SCALE GENOMIC DNA]</scope>
    <source>
        <strain evidence="7">HyVt-85</strain>
    </source>
</reference>
<evidence type="ECO:0000256" key="3">
    <source>
        <dbReference type="ARBA" id="ARBA00022840"/>
    </source>
</evidence>
<evidence type="ECO:0000313" key="7">
    <source>
        <dbReference type="EMBL" id="HHE75633.1"/>
    </source>
</evidence>
<dbReference type="Proteomes" id="UP000886130">
    <property type="component" value="Unassembled WGS sequence"/>
</dbReference>
<keyword evidence="5" id="KW-0030">Aminoacyl-tRNA synthetase</keyword>
<dbReference type="PANTHER" id="PTHR42780:SF1">
    <property type="entry name" value="ISOLEUCINE--TRNA LIGASE, CYTOPLASMIC"/>
    <property type="match status" value="1"/>
</dbReference>
<dbReference type="PANTHER" id="PTHR42780">
    <property type="entry name" value="SOLEUCYL-TRNA SYNTHETASE"/>
    <property type="match status" value="1"/>
</dbReference>
<dbReference type="InterPro" id="IPR013155">
    <property type="entry name" value="M/V/L/I-tRNA-synth_anticd-bd"/>
</dbReference>
<proteinExistence type="predicted"/>
<organism evidence="7">
    <name type="scientific">Candidatus Aciduliprofundum boonei</name>
    <dbReference type="NCBI Taxonomy" id="379547"/>
    <lineage>
        <taxon>Archaea</taxon>
        <taxon>Methanobacteriati</taxon>
        <taxon>Thermoplasmatota</taxon>
        <taxon>DHVE2 group</taxon>
        <taxon>Candidatus Aciduliprofundum</taxon>
    </lineage>
</organism>
<comment type="caution">
    <text evidence="7">The sequence shown here is derived from an EMBL/GenBank/DDBJ whole genome shotgun (WGS) entry which is preliminary data.</text>
</comment>
<keyword evidence="4" id="KW-0648">Protein biosynthesis</keyword>
<dbReference type="Gene3D" id="1.10.730.10">
    <property type="entry name" value="Isoleucyl-tRNA Synthetase, Domain 1"/>
    <property type="match status" value="1"/>
</dbReference>
<keyword evidence="3" id="KW-0067">ATP-binding</keyword>
<keyword evidence="1 7" id="KW-0436">Ligase</keyword>
<dbReference type="InterPro" id="IPR009080">
    <property type="entry name" value="tRNAsynth_Ia_anticodon-bd"/>
</dbReference>
<feature type="domain" description="Methionyl/Valyl/Leucyl/Isoleucyl-tRNA synthetase anticodon-binding" evidence="6">
    <location>
        <begin position="52"/>
        <end position="199"/>
    </location>
</feature>
<dbReference type="GO" id="GO:0006428">
    <property type="term" value="P:isoleucyl-tRNA aminoacylation"/>
    <property type="evidence" value="ECO:0007669"/>
    <property type="project" value="TreeGrafter"/>
</dbReference>
<dbReference type="GO" id="GO:0005524">
    <property type="term" value="F:ATP binding"/>
    <property type="evidence" value="ECO:0007669"/>
    <property type="project" value="UniProtKB-KW"/>
</dbReference>
<sequence length="396" mass="46767">PKRFYEKVVKDVMSKFLLTLWNVFSYYETYARLDDFDYGRDAVKCEERELIDKWILSRLHNLIKNVEEKMEVFEVHKAARAIEEFVIEDLSNWYLRNSRKRFWSEERSKEKMAGYSTLYEVLTTVAKIIAPFTPFIAEKIYLEMEKGESVHLCDYPESSKEMINEELEERMETVRKIVEEARALRAKHGIKLRRPLKEIIIVADKNLEEFAGLIKDEINVKNVVFATEDNQFMEEVAKPNYAKLGPKFKEKARQVAEAIEKAGKEIRKVEIDGKEYELSEEDFIIEKKAKEGYAVGSVDGITIALNLVQTPELIAEGFAREIVRRIQEMRKEMNLEMEERIVVEIDIDKEKLGEWENYVKNETRSDEIIYKRQPEGEHVKEWEIEGEKINIGIRRK</sequence>
<dbReference type="AlphaFoldDB" id="A0A7J3T8R9"/>